<dbReference type="SMR" id="A0A2G8SS46"/>
<dbReference type="InterPro" id="IPR020843">
    <property type="entry name" value="ER"/>
</dbReference>
<dbReference type="Pfam" id="PF00107">
    <property type="entry name" value="ADH_zinc_N"/>
    <property type="match status" value="1"/>
</dbReference>
<dbReference type="InterPro" id="IPR047122">
    <property type="entry name" value="Trans-enoyl_RdTase-like"/>
</dbReference>
<sequence length="354" mass="37598">MSTYNKALVLLAPLGQYHVDSRPIPTPGPGQLLVKIAASALNPVDWKLQDWGLFKEKYPRTLGNDGAGTVEAVGSEVTGFAEGDRVIVQGWIDEDAKVAYGTFQQFLLVPTFIASKISDTIPFAEAAPLFSCISTVAVSLYSQKPGTSSLKLIAPWAGGQGAYAGKSIFILGGAGNVGQFAIQFAKLSGFSPIITTASLRHRDLLTTFGATHVLDRTLPSEKIIEEVKVIASGSVDLVYDAVSEESTVKLAGAVLRSGGQLVLVLASAEEPIKDIIQEKKIETVSAMGIMSGTNRGSLEGLWEKLPEFLEKGLIKPVPYEVLPGGVRGIPGGLDRLRNRQVSAAKLVVLPPDTE</sequence>
<proteinExistence type="predicted"/>
<dbReference type="Gene3D" id="3.90.180.10">
    <property type="entry name" value="Medium-chain alcohol dehydrogenases, catalytic domain"/>
    <property type="match status" value="1"/>
</dbReference>
<reference evidence="2 3" key="1">
    <citation type="journal article" date="2015" name="Sci. Rep.">
        <title>Chromosome-level genome map provides insights into diverse defense mechanisms in the medicinal fungus Ganoderma sinense.</title>
        <authorList>
            <person name="Zhu Y."/>
            <person name="Xu J."/>
            <person name="Sun C."/>
            <person name="Zhou S."/>
            <person name="Xu H."/>
            <person name="Nelson D.R."/>
            <person name="Qian J."/>
            <person name="Song J."/>
            <person name="Luo H."/>
            <person name="Xiang L."/>
            <person name="Li Y."/>
            <person name="Xu Z."/>
            <person name="Ji A."/>
            <person name="Wang L."/>
            <person name="Lu S."/>
            <person name="Hayward A."/>
            <person name="Sun W."/>
            <person name="Li X."/>
            <person name="Schwartz D.C."/>
            <person name="Wang Y."/>
            <person name="Chen S."/>
        </authorList>
    </citation>
    <scope>NUCLEOTIDE SEQUENCE [LARGE SCALE GENOMIC DNA]</scope>
    <source>
        <strain evidence="2 3">ZZ0214-1</strain>
    </source>
</reference>
<dbReference type="EMBL" id="AYKW01000001">
    <property type="protein sequence ID" value="PIL36596.1"/>
    <property type="molecule type" value="Genomic_DNA"/>
</dbReference>
<dbReference type="Pfam" id="PF08240">
    <property type="entry name" value="ADH_N"/>
    <property type="match status" value="1"/>
</dbReference>
<dbReference type="PANTHER" id="PTHR45348">
    <property type="entry name" value="HYPOTHETICAL OXIDOREDUCTASE (EUROFUNG)"/>
    <property type="match status" value="1"/>
</dbReference>
<evidence type="ECO:0000313" key="3">
    <source>
        <dbReference type="Proteomes" id="UP000230002"/>
    </source>
</evidence>
<dbReference type="AlphaFoldDB" id="A0A2G8SS46"/>
<dbReference type="InterPro" id="IPR011032">
    <property type="entry name" value="GroES-like_sf"/>
</dbReference>
<dbReference type="SMART" id="SM00829">
    <property type="entry name" value="PKS_ER"/>
    <property type="match status" value="1"/>
</dbReference>
<feature type="domain" description="Enoyl reductase (ER)" evidence="1">
    <location>
        <begin position="12"/>
        <end position="348"/>
    </location>
</feature>
<gene>
    <name evidence="2" type="ORF">GSI_00285</name>
</gene>
<name>A0A2G8SS46_9APHY</name>
<evidence type="ECO:0000259" key="1">
    <source>
        <dbReference type="SMART" id="SM00829"/>
    </source>
</evidence>
<organism evidence="2 3">
    <name type="scientific">Ganoderma sinense ZZ0214-1</name>
    <dbReference type="NCBI Taxonomy" id="1077348"/>
    <lineage>
        <taxon>Eukaryota</taxon>
        <taxon>Fungi</taxon>
        <taxon>Dikarya</taxon>
        <taxon>Basidiomycota</taxon>
        <taxon>Agaricomycotina</taxon>
        <taxon>Agaricomycetes</taxon>
        <taxon>Polyporales</taxon>
        <taxon>Polyporaceae</taxon>
        <taxon>Ganoderma</taxon>
    </lineage>
</organism>
<dbReference type="GO" id="GO:0016651">
    <property type="term" value="F:oxidoreductase activity, acting on NAD(P)H"/>
    <property type="evidence" value="ECO:0007669"/>
    <property type="project" value="InterPro"/>
</dbReference>
<dbReference type="SUPFAM" id="SSF51735">
    <property type="entry name" value="NAD(P)-binding Rossmann-fold domains"/>
    <property type="match status" value="1"/>
</dbReference>
<dbReference type="InterPro" id="IPR036291">
    <property type="entry name" value="NAD(P)-bd_dom_sf"/>
</dbReference>
<dbReference type="STRING" id="1077348.A0A2G8SS46"/>
<dbReference type="SUPFAM" id="SSF50129">
    <property type="entry name" value="GroES-like"/>
    <property type="match status" value="1"/>
</dbReference>
<dbReference type="PANTHER" id="PTHR45348:SF2">
    <property type="entry name" value="ZINC-TYPE ALCOHOL DEHYDROGENASE-LIKE PROTEIN C2E1P3.01"/>
    <property type="match status" value="1"/>
</dbReference>
<comment type="caution">
    <text evidence="2">The sequence shown here is derived from an EMBL/GenBank/DDBJ whole genome shotgun (WGS) entry which is preliminary data.</text>
</comment>
<keyword evidence="3" id="KW-1185">Reference proteome</keyword>
<accession>A0A2G8SS46</accession>
<protein>
    <recommendedName>
        <fullName evidence="1">Enoyl reductase (ER) domain-containing protein</fullName>
    </recommendedName>
</protein>
<dbReference type="Proteomes" id="UP000230002">
    <property type="component" value="Unassembled WGS sequence"/>
</dbReference>
<dbReference type="Gene3D" id="3.40.50.720">
    <property type="entry name" value="NAD(P)-binding Rossmann-like Domain"/>
    <property type="match status" value="1"/>
</dbReference>
<evidence type="ECO:0000313" key="2">
    <source>
        <dbReference type="EMBL" id="PIL36596.1"/>
    </source>
</evidence>
<dbReference type="CDD" id="cd08249">
    <property type="entry name" value="enoyl_reductase_like"/>
    <property type="match status" value="1"/>
</dbReference>
<dbReference type="InterPro" id="IPR013154">
    <property type="entry name" value="ADH-like_N"/>
</dbReference>
<dbReference type="InterPro" id="IPR013149">
    <property type="entry name" value="ADH-like_C"/>
</dbReference>
<dbReference type="OrthoDB" id="3233595at2759"/>